<sequence>MDKLLPSEKMNLDELFKQKKITEEHKIKMYQKILNRVHKKIKHASKQRGNEQFCCYVLPEFILGIPRYDITVCNAYVMQKLQENGFHVKYTHPNLLFISWKHFIPDYERRAYKKMTGVAIDGFGNEVKRKDGKKSSEPKTTNELMFNQKRIEGPVDLASVKKKEEEKKFKQINSYKPSGFIYNQKLVRKIEDKVNV</sequence>
<accession>A0A6C0C4I2</accession>
<reference evidence="1" key="1">
    <citation type="journal article" date="2020" name="Nature">
        <title>Giant virus diversity and host interactions through global metagenomics.</title>
        <authorList>
            <person name="Schulz F."/>
            <person name="Roux S."/>
            <person name="Paez-Espino D."/>
            <person name="Jungbluth S."/>
            <person name="Walsh D.A."/>
            <person name="Denef V.J."/>
            <person name="McMahon K.D."/>
            <person name="Konstantinidis K.T."/>
            <person name="Eloe-Fadrosh E.A."/>
            <person name="Kyrpides N.C."/>
            <person name="Woyke T."/>
        </authorList>
    </citation>
    <scope>NUCLEOTIDE SEQUENCE</scope>
    <source>
        <strain evidence="1">GVMAG-M-3300020185-18</strain>
    </source>
</reference>
<name>A0A6C0C4I2_9ZZZZ</name>
<dbReference type="InterPro" id="IPR043977">
    <property type="entry name" value="DUF5759"/>
</dbReference>
<dbReference type="EMBL" id="MN739321">
    <property type="protein sequence ID" value="QHS98679.1"/>
    <property type="molecule type" value="Genomic_DNA"/>
</dbReference>
<organism evidence="1">
    <name type="scientific">viral metagenome</name>
    <dbReference type="NCBI Taxonomy" id="1070528"/>
    <lineage>
        <taxon>unclassified sequences</taxon>
        <taxon>metagenomes</taxon>
        <taxon>organismal metagenomes</taxon>
    </lineage>
</organism>
<protein>
    <submittedName>
        <fullName evidence="1">Uncharacterized protein</fullName>
    </submittedName>
</protein>
<dbReference type="AlphaFoldDB" id="A0A6C0C4I2"/>
<evidence type="ECO:0000313" key="1">
    <source>
        <dbReference type="EMBL" id="QHS98679.1"/>
    </source>
</evidence>
<proteinExistence type="predicted"/>
<dbReference type="Pfam" id="PF19063">
    <property type="entry name" value="DUF5759"/>
    <property type="match status" value="1"/>
</dbReference>